<dbReference type="InterPro" id="IPR014284">
    <property type="entry name" value="RNA_pol_sigma-70_dom"/>
</dbReference>
<comment type="caution">
    <text evidence="7">The sequence shown here is derived from an EMBL/GenBank/DDBJ whole genome shotgun (WGS) entry which is preliminary data.</text>
</comment>
<dbReference type="Gene3D" id="1.10.10.10">
    <property type="entry name" value="Winged helix-like DNA-binding domain superfamily/Winged helix DNA-binding domain"/>
    <property type="match status" value="1"/>
</dbReference>
<comment type="similarity">
    <text evidence="1">Belongs to the sigma-70 factor family. ECF subfamily.</text>
</comment>
<dbReference type="InterPro" id="IPR013249">
    <property type="entry name" value="RNA_pol_sigma70_r4_t2"/>
</dbReference>
<dbReference type="Pfam" id="PF08281">
    <property type="entry name" value="Sigma70_r4_2"/>
    <property type="match status" value="1"/>
</dbReference>
<evidence type="ECO:0000256" key="3">
    <source>
        <dbReference type="ARBA" id="ARBA00023082"/>
    </source>
</evidence>
<dbReference type="InterPro" id="IPR013324">
    <property type="entry name" value="RNA_pol_sigma_r3/r4-like"/>
</dbReference>
<evidence type="ECO:0000256" key="2">
    <source>
        <dbReference type="ARBA" id="ARBA00023015"/>
    </source>
</evidence>
<dbReference type="Gene3D" id="1.10.1740.10">
    <property type="match status" value="1"/>
</dbReference>
<dbReference type="SUPFAM" id="SSF88946">
    <property type="entry name" value="Sigma2 domain of RNA polymerase sigma factors"/>
    <property type="match status" value="1"/>
</dbReference>
<name>A0ABV8SF02_9BACL</name>
<evidence type="ECO:0000313" key="7">
    <source>
        <dbReference type="EMBL" id="MFC4305537.1"/>
    </source>
</evidence>
<feature type="domain" description="RNA polymerase sigma factor 70 region 4 type 2" evidence="6">
    <location>
        <begin position="116"/>
        <end position="167"/>
    </location>
</feature>
<organism evidence="7 8">
    <name type="scientific">Cohnella boryungensis</name>
    <dbReference type="NCBI Taxonomy" id="768479"/>
    <lineage>
        <taxon>Bacteria</taxon>
        <taxon>Bacillati</taxon>
        <taxon>Bacillota</taxon>
        <taxon>Bacilli</taxon>
        <taxon>Bacillales</taxon>
        <taxon>Paenibacillaceae</taxon>
        <taxon>Cohnella</taxon>
    </lineage>
</organism>
<dbReference type="Proteomes" id="UP001595755">
    <property type="component" value="Unassembled WGS sequence"/>
</dbReference>
<evidence type="ECO:0000259" key="6">
    <source>
        <dbReference type="Pfam" id="PF08281"/>
    </source>
</evidence>
<reference evidence="8" key="1">
    <citation type="journal article" date="2019" name="Int. J. Syst. Evol. Microbiol.">
        <title>The Global Catalogue of Microorganisms (GCM) 10K type strain sequencing project: providing services to taxonomists for standard genome sequencing and annotation.</title>
        <authorList>
            <consortium name="The Broad Institute Genomics Platform"/>
            <consortium name="The Broad Institute Genome Sequencing Center for Infectious Disease"/>
            <person name="Wu L."/>
            <person name="Ma J."/>
        </authorList>
    </citation>
    <scope>NUCLEOTIDE SEQUENCE [LARGE SCALE GENOMIC DNA]</scope>
    <source>
        <strain evidence="8">CGMCC 4.1641</strain>
    </source>
</reference>
<keyword evidence="8" id="KW-1185">Reference proteome</keyword>
<keyword evidence="3" id="KW-0731">Sigma factor</keyword>
<evidence type="ECO:0000256" key="4">
    <source>
        <dbReference type="ARBA" id="ARBA00023163"/>
    </source>
</evidence>
<evidence type="ECO:0000313" key="8">
    <source>
        <dbReference type="Proteomes" id="UP001595755"/>
    </source>
</evidence>
<protein>
    <submittedName>
        <fullName evidence="7">RNA polymerase sigma factor</fullName>
    </submittedName>
</protein>
<dbReference type="InterPro" id="IPR007627">
    <property type="entry name" value="RNA_pol_sigma70_r2"/>
</dbReference>
<dbReference type="Pfam" id="PF04542">
    <property type="entry name" value="Sigma70_r2"/>
    <property type="match status" value="1"/>
</dbReference>
<evidence type="ECO:0000256" key="1">
    <source>
        <dbReference type="ARBA" id="ARBA00010641"/>
    </source>
</evidence>
<proteinExistence type="inferred from homology"/>
<dbReference type="InterPro" id="IPR036388">
    <property type="entry name" value="WH-like_DNA-bd_sf"/>
</dbReference>
<evidence type="ECO:0000259" key="5">
    <source>
        <dbReference type="Pfam" id="PF04542"/>
    </source>
</evidence>
<dbReference type="InterPro" id="IPR013325">
    <property type="entry name" value="RNA_pol_sigma_r2"/>
</dbReference>
<dbReference type="CDD" id="cd06171">
    <property type="entry name" value="Sigma70_r4"/>
    <property type="match status" value="1"/>
</dbReference>
<keyword evidence="2" id="KW-0805">Transcription regulation</keyword>
<dbReference type="PANTHER" id="PTHR43133:SF46">
    <property type="entry name" value="RNA POLYMERASE SIGMA-70 FACTOR ECF SUBFAMILY"/>
    <property type="match status" value="1"/>
</dbReference>
<dbReference type="InterPro" id="IPR039425">
    <property type="entry name" value="RNA_pol_sigma-70-like"/>
</dbReference>
<dbReference type="EMBL" id="JBHSED010000040">
    <property type="protein sequence ID" value="MFC4305537.1"/>
    <property type="molecule type" value="Genomic_DNA"/>
</dbReference>
<keyword evidence="4" id="KW-0804">Transcription</keyword>
<dbReference type="SUPFAM" id="SSF88659">
    <property type="entry name" value="Sigma3 and sigma4 domains of RNA polymerase sigma factors"/>
    <property type="match status" value="1"/>
</dbReference>
<dbReference type="RefSeq" id="WP_204601141.1">
    <property type="nucleotide sequence ID" value="NZ_JBHSED010000040.1"/>
</dbReference>
<sequence length="177" mass="20785">MESEYLKHLDSVDGRELRLIMDQYGNDVYRYAYVLIKDREQAKDIAQEVFIKAHRKIHTFRGQSSLRTWLLAITRNLSLNYLTSSYFRRIWLRETVHAGQASPSAEEAYIGRQSEQEIWSIIMSLSKKLREVLVLDLEHGLSVQEAAQLLNLPEGTVKSRLHRARKEVEKRLKGWEK</sequence>
<gene>
    <name evidence="7" type="ORF">ACFO1S_19070</name>
</gene>
<dbReference type="NCBIfam" id="TIGR02937">
    <property type="entry name" value="sigma70-ECF"/>
    <property type="match status" value="1"/>
</dbReference>
<dbReference type="PANTHER" id="PTHR43133">
    <property type="entry name" value="RNA POLYMERASE ECF-TYPE SIGMA FACTO"/>
    <property type="match status" value="1"/>
</dbReference>
<feature type="domain" description="RNA polymerase sigma-70 region 2" evidence="5">
    <location>
        <begin position="21"/>
        <end position="84"/>
    </location>
</feature>
<accession>A0ABV8SF02</accession>